<dbReference type="EMBL" id="BAABHK010000004">
    <property type="protein sequence ID" value="GAA4626507.1"/>
    <property type="molecule type" value="Genomic_DNA"/>
</dbReference>
<dbReference type="Proteomes" id="UP001501442">
    <property type="component" value="Unassembled WGS sequence"/>
</dbReference>
<evidence type="ECO:0000256" key="1">
    <source>
        <dbReference type="ARBA" id="ARBA00023015"/>
    </source>
</evidence>
<organism evidence="4 5">
    <name type="scientific">Actinoallomurus vinaceus</name>
    <dbReference type="NCBI Taxonomy" id="1080074"/>
    <lineage>
        <taxon>Bacteria</taxon>
        <taxon>Bacillati</taxon>
        <taxon>Actinomycetota</taxon>
        <taxon>Actinomycetes</taxon>
        <taxon>Streptosporangiales</taxon>
        <taxon>Thermomonosporaceae</taxon>
        <taxon>Actinoallomurus</taxon>
    </lineage>
</organism>
<evidence type="ECO:0000313" key="5">
    <source>
        <dbReference type="Proteomes" id="UP001501442"/>
    </source>
</evidence>
<gene>
    <name evidence="4" type="ORF">GCM10023196_035030</name>
</gene>
<evidence type="ECO:0000259" key="3">
    <source>
        <dbReference type="Pfam" id="PF13490"/>
    </source>
</evidence>
<keyword evidence="1" id="KW-0805">Transcription regulation</keyword>
<dbReference type="InterPro" id="IPR027383">
    <property type="entry name" value="Znf_put"/>
</dbReference>
<evidence type="ECO:0000313" key="4">
    <source>
        <dbReference type="EMBL" id="GAA4626507.1"/>
    </source>
</evidence>
<evidence type="ECO:0000256" key="2">
    <source>
        <dbReference type="ARBA" id="ARBA00023163"/>
    </source>
</evidence>
<dbReference type="InterPro" id="IPR041916">
    <property type="entry name" value="Anti_sigma_zinc_sf"/>
</dbReference>
<keyword evidence="5" id="KW-1185">Reference proteome</keyword>
<protein>
    <recommendedName>
        <fullName evidence="3">Putative zinc-finger domain-containing protein</fullName>
    </recommendedName>
</protein>
<accession>A0ABP8U8V7</accession>
<dbReference type="Pfam" id="PF13490">
    <property type="entry name" value="zf-HC2"/>
    <property type="match status" value="1"/>
</dbReference>
<proteinExistence type="predicted"/>
<feature type="domain" description="Putative zinc-finger" evidence="3">
    <location>
        <begin position="8"/>
        <end position="41"/>
    </location>
</feature>
<name>A0ABP8U8V7_9ACTN</name>
<reference evidence="5" key="1">
    <citation type="journal article" date="2019" name="Int. J. Syst. Evol. Microbiol.">
        <title>The Global Catalogue of Microorganisms (GCM) 10K type strain sequencing project: providing services to taxonomists for standard genome sequencing and annotation.</title>
        <authorList>
            <consortium name="The Broad Institute Genomics Platform"/>
            <consortium name="The Broad Institute Genome Sequencing Center for Infectious Disease"/>
            <person name="Wu L."/>
            <person name="Ma J."/>
        </authorList>
    </citation>
    <scope>NUCLEOTIDE SEQUENCE [LARGE SCALE GENOMIC DNA]</scope>
    <source>
        <strain evidence="5">JCM 17939</strain>
    </source>
</reference>
<sequence>MRAADMSCDLVAGLMSRWWDGVMDDRDRDAYEQHLLFCPPCMVQNDKARIALTALARAAREPVPADLRRDLVALLRPMP</sequence>
<keyword evidence="2" id="KW-0804">Transcription</keyword>
<dbReference type="Gene3D" id="1.10.10.1320">
    <property type="entry name" value="Anti-sigma factor, zinc-finger domain"/>
    <property type="match status" value="1"/>
</dbReference>
<comment type="caution">
    <text evidence="4">The sequence shown here is derived from an EMBL/GenBank/DDBJ whole genome shotgun (WGS) entry which is preliminary data.</text>
</comment>